<dbReference type="Proteomes" id="UP000547674">
    <property type="component" value="Unassembled WGS sequence"/>
</dbReference>
<dbReference type="InterPro" id="IPR016039">
    <property type="entry name" value="Thiolase-like"/>
</dbReference>
<comment type="caution">
    <text evidence="2">The sequence shown here is derived from an EMBL/GenBank/DDBJ whole genome shotgun (WGS) entry which is preliminary data.</text>
</comment>
<reference evidence="2 3" key="1">
    <citation type="submission" date="2020-03" db="EMBL/GenBank/DDBJ databases">
        <title>Metabolic flexibility allows generalist bacteria to become dominant in a frequently disturbed ecosystem.</title>
        <authorList>
            <person name="Chen Y.-J."/>
            <person name="Leung P.M."/>
            <person name="Bay S.K."/>
            <person name="Hugenholtz P."/>
            <person name="Kessler A.J."/>
            <person name="Shelley G."/>
            <person name="Waite D.W."/>
            <person name="Cook P.L."/>
            <person name="Greening C."/>
        </authorList>
    </citation>
    <scope>NUCLEOTIDE SEQUENCE [LARGE SCALE GENOMIC DNA]</scope>
    <source>
        <strain evidence="2">SS_bin_28</strain>
    </source>
</reference>
<dbReference type="Gene3D" id="3.40.47.10">
    <property type="match status" value="1"/>
</dbReference>
<dbReference type="Pfam" id="PF00109">
    <property type="entry name" value="ketoacyl-synt"/>
    <property type="match status" value="1"/>
</dbReference>
<dbReference type="SUPFAM" id="SSF53901">
    <property type="entry name" value="Thiolase-like"/>
    <property type="match status" value="2"/>
</dbReference>
<evidence type="ECO:0000259" key="1">
    <source>
        <dbReference type="Pfam" id="PF00109"/>
    </source>
</evidence>
<evidence type="ECO:0000313" key="2">
    <source>
        <dbReference type="EMBL" id="NNF08552.1"/>
    </source>
</evidence>
<organism evidence="2 3">
    <name type="scientific">Eiseniibacteriota bacterium</name>
    <dbReference type="NCBI Taxonomy" id="2212470"/>
    <lineage>
        <taxon>Bacteria</taxon>
        <taxon>Candidatus Eiseniibacteriota</taxon>
    </lineage>
</organism>
<accession>A0A7Y2ECS8</accession>
<dbReference type="InterPro" id="IPR014030">
    <property type="entry name" value="Ketoacyl_synth_N"/>
</dbReference>
<protein>
    <recommendedName>
        <fullName evidence="1">Beta-ketoacyl synthase-like N-terminal domain-containing protein</fullName>
    </recommendedName>
</protein>
<name>A0A7Y2ECS8_UNCEI</name>
<sequence length="356" mass="38344">MSAGMHPIVITGYGGISPIGESLDQTCASVRAGIDMFQAHPIYVAGEDNPEWGDQKPMIASCVPTLEPDLKGMDRLEALGLAALLDLLDRLPLKREDIGDTALFFALPRIDEVTRTWGLDDAFPKRIAQTAGLDGLKRIGVQTAGHAGGFQLLRKTYELLTSGDVQHCILVGLDSFVDLDRLALMDQDWRLKSDRTVDGFIPGEGAAAILLELPEAAARGERKELARIVGFGEGSEPNQLSHEKNSLGEGLTEAIREATAERIPEWVLCDMNGEQYWGFEWGVVQTRLGPTLASMHELTHAADCTGEIGAASGPMMLGIVARALAKGYAPSEEILCWTASEGEERSAVYLAAGSEN</sequence>
<feature type="domain" description="Beta-ketoacyl synthase-like N-terminal" evidence="1">
    <location>
        <begin position="120"/>
        <end position="212"/>
    </location>
</feature>
<evidence type="ECO:0000313" key="3">
    <source>
        <dbReference type="Proteomes" id="UP000547674"/>
    </source>
</evidence>
<dbReference type="GO" id="GO:0016746">
    <property type="term" value="F:acyltransferase activity"/>
    <property type="evidence" value="ECO:0007669"/>
    <property type="project" value="InterPro"/>
</dbReference>
<dbReference type="AlphaFoldDB" id="A0A7Y2ECS8"/>
<proteinExistence type="predicted"/>
<gene>
    <name evidence="2" type="ORF">HKN21_17455</name>
</gene>
<dbReference type="EMBL" id="JABDJR010000699">
    <property type="protein sequence ID" value="NNF08552.1"/>
    <property type="molecule type" value="Genomic_DNA"/>
</dbReference>